<name>A0A061S9S8_9CHLO</name>
<sequence>TKSWSLTVMMKGKAEFCAFLVWLTYTEAFQVMTEPEEVGDSTYFTSGSSYTLTQLWPTGRELADLNVTVENYRSIADRYAFLMRHFIWGKQLTKEDIYHGLMVKTMSGAAVTFEYKHVDDIVIVTEDGNRIPVEEHSREWYRFEIQGILAGPRGSISSAKSPQYLRAVDKFGLLSGLQSTPGMEKLTLLVPSDAAIFERGISPDTLDRRVCASMIFYANTVRGQVPTSTNIRQSRVTTLKGERLTVRADTNFGDWRGTGITIEAGDTRAAITETNARFGVDETIPFLRSFDDVHLINSVLPVQMDSDSDTSIFRVGSKFIDLFVDSDLLEDLEQSGSRYTLFVPNDAALERNNITPESLTRDERDRLIKTHVVMRTMFMDDVFSFSNQPFTFRDMATVTAEARNVLIFTKCDDFGISINSRGKEATVIESDIGEGEIHPRVFAVVHVIDEVLMGSSIRASAALSVAISLLVVAVS</sequence>
<dbReference type="GO" id="GO:0007155">
    <property type="term" value="P:cell adhesion"/>
    <property type="evidence" value="ECO:0007669"/>
    <property type="project" value="TreeGrafter"/>
</dbReference>
<feature type="domain" description="FAS1" evidence="2">
    <location>
        <begin position="297"/>
        <end position="452"/>
    </location>
</feature>
<dbReference type="AlphaFoldDB" id="A0A061S9S8"/>
<dbReference type="PANTHER" id="PTHR10900:SF114">
    <property type="entry name" value="FAS1 DOMAIN-CONTAINING PROTEIN"/>
    <property type="match status" value="1"/>
</dbReference>
<gene>
    <name evidence="3" type="ORF">TSPGSL018_12302</name>
</gene>
<dbReference type="GO" id="GO:0031012">
    <property type="term" value="C:extracellular matrix"/>
    <property type="evidence" value="ECO:0007669"/>
    <property type="project" value="TreeGrafter"/>
</dbReference>
<dbReference type="SMART" id="SM00554">
    <property type="entry name" value="FAS1"/>
    <property type="match status" value="1"/>
</dbReference>
<dbReference type="SUPFAM" id="SSF82153">
    <property type="entry name" value="FAS1 domain"/>
    <property type="match status" value="1"/>
</dbReference>
<dbReference type="GO" id="GO:0050839">
    <property type="term" value="F:cell adhesion molecule binding"/>
    <property type="evidence" value="ECO:0007669"/>
    <property type="project" value="TreeGrafter"/>
</dbReference>
<evidence type="ECO:0000259" key="2">
    <source>
        <dbReference type="PROSITE" id="PS50213"/>
    </source>
</evidence>
<dbReference type="GO" id="GO:0005615">
    <property type="term" value="C:extracellular space"/>
    <property type="evidence" value="ECO:0007669"/>
    <property type="project" value="TreeGrafter"/>
</dbReference>
<dbReference type="Pfam" id="PF02469">
    <property type="entry name" value="Fasciclin"/>
    <property type="match status" value="1"/>
</dbReference>
<proteinExistence type="predicted"/>
<accession>A0A061S9S8</accession>
<evidence type="ECO:0000256" key="1">
    <source>
        <dbReference type="SAM" id="SignalP"/>
    </source>
</evidence>
<dbReference type="Gene3D" id="2.30.180.10">
    <property type="entry name" value="FAS1 domain"/>
    <property type="match status" value="2"/>
</dbReference>
<dbReference type="InterPro" id="IPR000782">
    <property type="entry name" value="FAS1_domain"/>
</dbReference>
<feature type="signal peptide" evidence="1">
    <location>
        <begin position="1"/>
        <end position="28"/>
    </location>
</feature>
<dbReference type="PANTHER" id="PTHR10900">
    <property type="entry name" value="PERIOSTIN-RELATED"/>
    <property type="match status" value="1"/>
</dbReference>
<evidence type="ECO:0000313" key="3">
    <source>
        <dbReference type="EMBL" id="JAC79605.1"/>
    </source>
</evidence>
<feature type="non-terminal residue" evidence="3">
    <location>
        <position position="1"/>
    </location>
</feature>
<feature type="chain" id="PRO_5001606303" description="FAS1 domain-containing protein" evidence="1">
    <location>
        <begin position="29"/>
        <end position="475"/>
    </location>
</feature>
<dbReference type="InterPro" id="IPR036378">
    <property type="entry name" value="FAS1_dom_sf"/>
</dbReference>
<dbReference type="GO" id="GO:0030198">
    <property type="term" value="P:extracellular matrix organization"/>
    <property type="evidence" value="ECO:0007669"/>
    <property type="project" value="TreeGrafter"/>
</dbReference>
<protein>
    <recommendedName>
        <fullName evidence="2">FAS1 domain-containing protein</fullName>
    </recommendedName>
</protein>
<dbReference type="PROSITE" id="PS50213">
    <property type="entry name" value="FAS1"/>
    <property type="match status" value="1"/>
</dbReference>
<organism evidence="3">
    <name type="scientific">Tetraselmis sp. GSL018</name>
    <dbReference type="NCBI Taxonomy" id="582737"/>
    <lineage>
        <taxon>Eukaryota</taxon>
        <taxon>Viridiplantae</taxon>
        <taxon>Chlorophyta</taxon>
        <taxon>core chlorophytes</taxon>
        <taxon>Chlorodendrophyceae</taxon>
        <taxon>Chlorodendrales</taxon>
        <taxon>Chlorodendraceae</taxon>
        <taxon>Tetraselmis</taxon>
    </lineage>
</organism>
<keyword evidence="1" id="KW-0732">Signal</keyword>
<dbReference type="EMBL" id="GBEZ01005735">
    <property type="protein sequence ID" value="JAC79605.1"/>
    <property type="molecule type" value="Transcribed_RNA"/>
</dbReference>
<dbReference type="InterPro" id="IPR050904">
    <property type="entry name" value="Adhesion/Biosynth-related"/>
</dbReference>
<reference evidence="3" key="1">
    <citation type="submission" date="2014-05" db="EMBL/GenBank/DDBJ databases">
        <title>The transcriptome of the halophilic microalga Tetraselmis sp. GSL018 isolated from the Great Salt Lake, Utah.</title>
        <authorList>
            <person name="Jinkerson R.E."/>
            <person name="D'Adamo S."/>
            <person name="Posewitz M.C."/>
        </authorList>
    </citation>
    <scope>NUCLEOTIDE SEQUENCE</scope>
    <source>
        <strain evidence="3">GSL018</strain>
    </source>
</reference>